<protein>
    <submittedName>
        <fullName evidence="2">Uncharacterized protein</fullName>
    </submittedName>
</protein>
<reference evidence="2 3" key="1">
    <citation type="submission" date="2019-06" db="EMBL/GenBank/DDBJ databases">
        <title>WGS assembly of Gossypium darwinii.</title>
        <authorList>
            <person name="Chen Z.J."/>
            <person name="Sreedasyam A."/>
            <person name="Ando A."/>
            <person name="Song Q."/>
            <person name="De L."/>
            <person name="Hulse-Kemp A."/>
            <person name="Ding M."/>
            <person name="Ye W."/>
            <person name="Kirkbride R."/>
            <person name="Jenkins J."/>
            <person name="Plott C."/>
            <person name="Lovell J."/>
            <person name="Lin Y.-M."/>
            <person name="Vaughn R."/>
            <person name="Liu B."/>
            <person name="Li W."/>
            <person name="Simpson S."/>
            <person name="Scheffler B."/>
            <person name="Saski C."/>
            <person name="Grover C."/>
            <person name="Hu G."/>
            <person name="Conover J."/>
            <person name="Carlson J."/>
            <person name="Shu S."/>
            <person name="Boston L."/>
            <person name="Williams M."/>
            <person name="Peterson D."/>
            <person name="Mcgee K."/>
            <person name="Jones D."/>
            <person name="Wendel J."/>
            <person name="Stelly D."/>
            <person name="Grimwood J."/>
            <person name="Schmutz J."/>
        </authorList>
    </citation>
    <scope>NUCLEOTIDE SEQUENCE [LARGE SCALE GENOMIC DNA]</scope>
    <source>
        <strain evidence="2">1808015.09</strain>
    </source>
</reference>
<evidence type="ECO:0000256" key="1">
    <source>
        <dbReference type="SAM" id="Phobius"/>
    </source>
</evidence>
<feature type="transmembrane region" description="Helical" evidence="1">
    <location>
        <begin position="24"/>
        <end position="49"/>
    </location>
</feature>
<dbReference type="AlphaFoldDB" id="A0A5D2GZK3"/>
<keyword evidence="1" id="KW-0472">Membrane</keyword>
<proteinExistence type="predicted"/>
<sequence>MERRLRTHGSFIACERSLGTLRKLLAYVAALGSRLGIVVLGHVFCWVYYFWLLGYGHWTLLFWFCFIFFYLVFFVLFWCKPGHKLGLTIVIYGNFEEYSQ</sequence>
<evidence type="ECO:0000313" key="3">
    <source>
        <dbReference type="Proteomes" id="UP000323506"/>
    </source>
</evidence>
<evidence type="ECO:0000313" key="2">
    <source>
        <dbReference type="EMBL" id="TYH22729.1"/>
    </source>
</evidence>
<keyword evidence="1" id="KW-1133">Transmembrane helix</keyword>
<dbReference type="EMBL" id="CM017691">
    <property type="protein sequence ID" value="TYH22729.1"/>
    <property type="molecule type" value="Genomic_DNA"/>
</dbReference>
<accession>A0A5D2GZK3</accession>
<dbReference type="Proteomes" id="UP000323506">
    <property type="component" value="Chromosome A04"/>
</dbReference>
<gene>
    <name evidence="2" type="ORF">ES288_A04G152100v1</name>
</gene>
<feature type="transmembrane region" description="Helical" evidence="1">
    <location>
        <begin position="55"/>
        <end position="79"/>
    </location>
</feature>
<keyword evidence="3" id="KW-1185">Reference proteome</keyword>
<keyword evidence="1" id="KW-0812">Transmembrane</keyword>
<name>A0A5D2GZK3_GOSDA</name>
<organism evidence="2 3">
    <name type="scientific">Gossypium darwinii</name>
    <name type="common">Darwin's cotton</name>
    <name type="synonym">Gossypium barbadense var. darwinii</name>
    <dbReference type="NCBI Taxonomy" id="34276"/>
    <lineage>
        <taxon>Eukaryota</taxon>
        <taxon>Viridiplantae</taxon>
        <taxon>Streptophyta</taxon>
        <taxon>Embryophyta</taxon>
        <taxon>Tracheophyta</taxon>
        <taxon>Spermatophyta</taxon>
        <taxon>Magnoliopsida</taxon>
        <taxon>eudicotyledons</taxon>
        <taxon>Gunneridae</taxon>
        <taxon>Pentapetalae</taxon>
        <taxon>rosids</taxon>
        <taxon>malvids</taxon>
        <taxon>Malvales</taxon>
        <taxon>Malvaceae</taxon>
        <taxon>Malvoideae</taxon>
        <taxon>Gossypium</taxon>
    </lineage>
</organism>